<evidence type="ECO:0000256" key="11">
    <source>
        <dbReference type="ARBA" id="ARBA00026073"/>
    </source>
</evidence>
<dbReference type="EMBL" id="CABFPH010000008">
    <property type="protein sequence ID" value="VUD70363.1"/>
    <property type="molecule type" value="Genomic_DNA"/>
</dbReference>
<dbReference type="Pfam" id="PF02811">
    <property type="entry name" value="PHP"/>
    <property type="match status" value="1"/>
</dbReference>
<dbReference type="InterPro" id="IPR004805">
    <property type="entry name" value="DnaE2/DnaE/PolC"/>
</dbReference>
<dbReference type="PANTHER" id="PTHR32294">
    <property type="entry name" value="DNA POLYMERASE III SUBUNIT ALPHA"/>
    <property type="match status" value="1"/>
</dbReference>
<evidence type="ECO:0000256" key="1">
    <source>
        <dbReference type="ARBA" id="ARBA00004496"/>
    </source>
</evidence>
<dbReference type="NCBIfam" id="TIGR00594">
    <property type="entry name" value="polc"/>
    <property type="match status" value="1"/>
</dbReference>
<dbReference type="SUPFAM" id="SSF89550">
    <property type="entry name" value="PHP domain-like"/>
    <property type="match status" value="1"/>
</dbReference>
<evidence type="ECO:0000313" key="14">
    <source>
        <dbReference type="EMBL" id="VUD70363.1"/>
    </source>
</evidence>
<evidence type="ECO:0000256" key="6">
    <source>
        <dbReference type="ARBA" id="ARBA00022679"/>
    </source>
</evidence>
<dbReference type="GO" id="GO:0005737">
    <property type="term" value="C:cytoplasm"/>
    <property type="evidence" value="ECO:0007669"/>
    <property type="project" value="UniProtKB-SubCell"/>
</dbReference>
<keyword evidence="8" id="KW-0235">DNA replication</keyword>
<dbReference type="GO" id="GO:0003887">
    <property type="term" value="F:DNA-directed DNA polymerase activity"/>
    <property type="evidence" value="ECO:0007669"/>
    <property type="project" value="UniProtKB-KW"/>
</dbReference>
<evidence type="ECO:0000256" key="2">
    <source>
        <dbReference type="ARBA" id="ARBA00009496"/>
    </source>
</evidence>
<dbReference type="Pfam" id="PF14579">
    <property type="entry name" value="HHH_6"/>
    <property type="match status" value="1"/>
</dbReference>
<evidence type="ECO:0000256" key="4">
    <source>
        <dbReference type="ARBA" id="ARBA00019114"/>
    </source>
</evidence>
<keyword evidence="9" id="KW-0239">DNA-directed DNA polymerase</keyword>
<comment type="subcellular location">
    <subcellularLocation>
        <location evidence="1">Cytoplasm</location>
    </subcellularLocation>
</comment>
<keyword evidence="7 14" id="KW-0548">Nucleotidyltransferase</keyword>
<dbReference type="Proteomes" id="UP000410984">
    <property type="component" value="Unassembled WGS sequence"/>
</dbReference>
<comment type="similarity">
    <text evidence="2">Belongs to the DNA polymerase type-C family. DnaE subfamily.</text>
</comment>
<dbReference type="AlphaFoldDB" id="A0A509EB41"/>
<organism evidence="14 15">
    <name type="scientific">Methylobacterium symbioticum</name>
    <dbReference type="NCBI Taxonomy" id="2584084"/>
    <lineage>
        <taxon>Bacteria</taxon>
        <taxon>Pseudomonadati</taxon>
        <taxon>Pseudomonadota</taxon>
        <taxon>Alphaproteobacteria</taxon>
        <taxon>Hyphomicrobiales</taxon>
        <taxon>Methylobacteriaceae</taxon>
        <taxon>Methylobacterium</taxon>
    </lineage>
</organism>
<keyword evidence="5" id="KW-0963">Cytoplasm</keyword>
<evidence type="ECO:0000256" key="7">
    <source>
        <dbReference type="ARBA" id="ARBA00022695"/>
    </source>
</evidence>
<dbReference type="Gene3D" id="1.10.150.870">
    <property type="match status" value="1"/>
</dbReference>
<keyword evidence="15" id="KW-1185">Reference proteome</keyword>
<dbReference type="Pfam" id="PF07733">
    <property type="entry name" value="DNA_pol3_alpha"/>
    <property type="match status" value="1"/>
</dbReference>
<comment type="catalytic activity">
    <reaction evidence="12">
        <text>DNA(n) + a 2'-deoxyribonucleoside 5'-triphosphate = DNA(n+1) + diphosphate</text>
        <dbReference type="Rhea" id="RHEA:22508"/>
        <dbReference type="Rhea" id="RHEA-COMP:17339"/>
        <dbReference type="Rhea" id="RHEA-COMP:17340"/>
        <dbReference type="ChEBI" id="CHEBI:33019"/>
        <dbReference type="ChEBI" id="CHEBI:61560"/>
        <dbReference type="ChEBI" id="CHEBI:173112"/>
        <dbReference type="EC" id="2.7.7.7"/>
    </reaction>
</comment>
<dbReference type="GO" id="GO:0008408">
    <property type="term" value="F:3'-5' exonuclease activity"/>
    <property type="evidence" value="ECO:0007669"/>
    <property type="project" value="InterPro"/>
</dbReference>
<comment type="subunit">
    <text evidence="11">DNA polymerase III contains a core (composed of alpha, epsilon and theta chains) that associates with a tau subunit. This core dimerizes to form the POLIII' complex. PolIII' associates with the gamma complex (composed of gamma, delta, delta', psi and chi chains) and with the beta chain to form the complete DNA polymerase III complex.</text>
</comment>
<proteinExistence type="inferred from homology"/>
<evidence type="ECO:0000313" key="15">
    <source>
        <dbReference type="Proteomes" id="UP000410984"/>
    </source>
</evidence>
<dbReference type="SMART" id="SM00481">
    <property type="entry name" value="POLIIIAc"/>
    <property type="match status" value="1"/>
</dbReference>
<dbReference type="InterPro" id="IPR003141">
    <property type="entry name" value="Pol/His_phosphatase_N"/>
</dbReference>
<evidence type="ECO:0000256" key="10">
    <source>
        <dbReference type="ARBA" id="ARBA00025611"/>
    </source>
</evidence>
<dbReference type="InterPro" id="IPR029460">
    <property type="entry name" value="DNAPol_HHH"/>
</dbReference>
<dbReference type="EC" id="2.7.7.7" evidence="3"/>
<evidence type="ECO:0000256" key="5">
    <source>
        <dbReference type="ARBA" id="ARBA00022490"/>
    </source>
</evidence>
<dbReference type="CDD" id="cd04485">
    <property type="entry name" value="DnaE_OBF"/>
    <property type="match status" value="1"/>
</dbReference>
<dbReference type="InterPro" id="IPR011708">
    <property type="entry name" value="DNA_pol3_alpha_NTPase_dom"/>
</dbReference>
<dbReference type="OrthoDB" id="9803237at2"/>
<evidence type="ECO:0000259" key="13">
    <source>
        <dbReference type="SMART" id="SM00481"/>
    </source>
</evidence>
<dbReference type="Pfam" id="PF17657">
    <property type="entry name" value="DNA_pol3_finger"/>
    <property type="match status" value="1"/>
</dbReference>
<dbReference type="SUPFAM" id="SSF160975">
    <property type="entry name" value="AF1531-like"/>
    <property type="match status" value="1"/>
</dbReference>
<dbReference type="InterPro" id="IPR041931">
    <property type="entry name" value="DNA_pol3_alpha_thumb_dom"/>
</dbReference>
<evidence type="ECO:0000256" key="3">
    <source>
        <dbReference type="ARBA" id="ARBA00012417"/>
    </source>
</evidence>
<evidence type="ECO:0000256" key="9">
    <source>
        <dbReference type="ARBA" id="ARBA00022932"/>
    </source>
</evidence>
<feature type="domain" description="Polymerase/histidinol phosphatase N-terminal" evidence="13">
    <location>
        <begin position="11"/>
        <end position="78"/>
    </location>
</feature>
<sequence>MARQLKEVGFVHLHVHSSYSLLEGALKVGDLVKAAIADRQPALALTDTNNLFGALEFSEKAAGSGIQPIAGIQLAVTFEAADPMGRAGPSSANIVLLAQDEEGYGNLLRLGSRAYFDTPLGEAPRVAADALVDSGRGLIALTGGLTGPLDTALRAGRRDLAEARLARLKAAFGEDRLYVEIQRHGLEDERRIEDGLIDLADAHGLALVAANEPFFAKPSDYDAHDALLAIADGRVVSDDRRRKLTPRHAFKTRAEMAELFRDLPDALQASVEIAMRCAYRVRTRKPILPNFGSAAPEGLAESQQAQEAALAAEATTAVAEAITADEPTELRRQAEAGLEARLAKHGPAPGFTEQQYRERLAFELDVIVKMKFPGYFLIVSDFIKWAKAHDIPVGPGRGSGAGSLVAWSLLITDLDPLRFGLLFERFLNPERVSMPDFDIDFCVEGRESVIQYVQRRYGERQVAQIITFGTLLARGVLRDVGRVLEMPYGQVDKLTKLVPQNPANPVTLAQAIEGEPKLQSAIEEEPVVARLMEIAKKLEGLHRHASTHAAGVVIGDRPLEELVPLYRDPKTGMRVTQFNMKWVEQAGLVKFDFLGLKTLTMLRCCTDLLKQRGIDIDLASLPLDDRGTYEPMGRGETVGVFQVESAGMRKALCEMQADRFEDIIALVALYRPGPMANIPVYCERKLGRDAGNEANWYPHAKLEPMLKETFGIIVYQEQVMEIAKVLAGYTLGEADMLRRAMGKKIRAEMDAQRERFVKGCVERDLTKAKADEIFDLLAKFADYGFNKSHAAAYALLTYQTAYLKANYPVEFLAAAMTLDIDNTDKLAEFRQDAQRLKIPVDPPSINTSGEVFEVHDGHIRYALAAIKGVGREAVRAIVQARGDKPFKDLACLARRLNPRAVNKRVLESLVQAGALDCIEPDRARAFAAIEPMMKLAQGAAEAESTGIGDMFGGVASDTVSLRIPPHELWPMADKLKREYAAIGFFVSGHPLDEYGDLLGKLRVQSWAEFCRSVRAGTTSVGRVAASVLDRSERRTKSGNKLGIVTLSDQTGHFEAIIFSEGLGHYRDILEPGKPLVLQLQANLEGEDVRARIQTAEPLDAAVARYQKGMRIYLRDERPIPAVQKQLGLRGEGEVSLILMLDGASEVEVRLPGKYQATPAIAGALRAVPGVVQVEVN</sequence>
<protein>
    <recommendedName>
        <fullName evidence="4">DNA polymerase III subunit alpha</fullName>
        <ecNumber evidence="3">2.7.7.7</ecNumber>
    </recommendedName>
</protein>
<reference evidence="14 15" key="1">
    <citation type="submission" date="2019-06" db="EMBL/GenBank/DDBJ databases">
        <authorList>
            <person name="Rodrigo-Torres L."/>
            <person name="Arahal R. D."/>
            <person name="Lucena T."/>
        </authorList>
    </citation>
    <scope>NUCLEOTIDE SEQUENCE [LARGE SCALE GENOMIC DNA]</scope>
    <source>
        <strain evidence="14 15">SB0023/3</strain>
    </source>
</reference>
<dbReference type="InterPro" id="IPR016195">
    <property type="entry name" value="Pol/histidinol_Pase-like"/>
</dbReference>
<dbReference type="NCBIfam" id="NF004226">
    <property type="entry name" value="PRK05673.1"/>
    <property type="match status" value="1"/>
</dbReference>
<gene>
    <name evidence="14" type="primary">dnaE1</name>
    <name evidence="14" type="ORF">MET9862_00928</name>
</gene>
<dbReference type="Gene3D" id="3.20.20.140">
    <property type="entry name" value="Metal-dependent hydrolases"/>
    <property type="match status" value="1"/>
</dbReference>
<dbReference type="GO" id="GO:0006260">
    <property type="term" value="P:DNA replication"/>
    <property type="evidence" value="ECO:0007669"/>
    <property type="project" value="UniProtKB-KW"/>
</dbReference>
<dbReference type="InterPro" id="IPR040982">
    <property type="entry name" value="DNA_pol3_finger"/>
</dbReference>
<dbReference type="Gene3D" id="1.10.10.1600">
    <property type="entry name" value="Bacterial DNA polymerase III alpha subunit, thumb domain"/>
    <property type="match status" value="1"/>
</dbReference>
<evidence type="ECO:0000256" key="12">
    <source>
        <dbReference type="ARBA" id="ARBA00049244"/>
    </source>
</evidence>
<accession>A0A509EB41</accession>
<comment type="function">
    <text evidence="10">DNA polymerase III is a complex, multichain enzyme responsible for most of the replicative synthesis in bacteria. This DNA polymerase also exhibits 3' to 5' exonuclease activity. The alpha chain is the DNA polymerase.</text>
</comment>
<dbReference type="InterPro" id="IPR049821">
    <property type="entry name" value="PolIIIA_DnaE1_PHP"/>
</dbReference>
<keyword evidence="6 14" id="KW-0808">Transferase</keyword>
<dbReference type="CDD" id="cd07433">
    <property type="entry name" value="PHP_PolIIIA_DnaE1"/>
    <property type="match status" value="1"/>
</dbReference>
<evidence type="ECO:0000256" key="8">
    <source>
        <dbReference type="ARBA" id="ARBA00022705"/>
    </source>
</evidence>
<dbReference type="InterPro" id="IPR004013">
    <property type="entry name" value="PHP_dom"/>
</dbReference>
<dbReference type="PANTHER" id="PTHR32294:SF0">
    <property type="entry name" value="DNA POLYMERASE III SUBUNIT ALPHA"/>
    <property type="match status" value="1"/>
</dbReference>
<dbReference type="RefSeq" id="WP_142581947.1">
    <property type="nucleotide sequence ID" value="NZ_CABFPH010000008.1"/>
</dbReference>
<name>A0A509EB41_9HYPH</name>